<reference evidence="3" key="2">
    <citation type="submission" date="2020-09" db="EMBL/GenBank/DDBJ databases">
        <authorList>
            <person name="Sun Q."/>
            <person name="Zhou Y."/>
        </authorList>
    </citation>
    <scope>NUCLEOTIDE SEQUENCE</scope>
    <source>
        <strain evidence="3">CGMCC 4.7312</strain>
    </source>
</reference>
<keyword evidence="2" id="KW-0560">Oxidoreductase</keyword>
<dbReference type="InterPro" id="IPR020904">
    <property type="entry name" value="Sc_DH/Rdtase_CS"/>
</dbReference>
<evidence type="ECO:0000313" key="3">
    <source>
        <dbReference type="EMBL" id="GGM65982.1"/>
    </source>
</evidence>
<dbReference type="EMBL" id="BMNB01000048">
    <property type="protein sequence ID" value="GGM65982.1"/>
    <property type="molecule type" value="Genomic_DNA"/>
</dbReference>
<dbReference type="PANTHER" id="PTHR43477:SF1">
    <property type="entry name" value="DIHYDROANTICAPSIN 7-DEHYDROGENASE"/>
    <property type="match status" value="1"/>
</dbReference>
<name>A0A917U8T9_9ACTN</name>
<dbReference type="InterPro" id="IPR051122">
    <property type="entry name" value="SDR_DHRS6-like"/>
</dbReference>
<reference evidence="3" key="1">
    <citation type="journal article" date="2014" name="Int. J. Syst. Evol. Microbiol.">
        <title>Complete genome sequence of Corynebacterium casei LMG S-19264T (=DSM 44701T), isolated from a smear-ripened cheese.</title>
        <authorList>
            <consortium name="US DOE Joint Genome Institute (JGI-PGF)"/>
            <person name="Walter F."/>
            <person name="Albersmeier A."/>
            <person name="Kalinowski J."/>
            <person name="Ruckert C."/>
        </authorList>
    </citation>
    <scope>NUCLEOTIDE SEQUENCE</scope>
    <source>
        <strain evidence="3">CGMCC 4.7312</strain>
    </source>
</reference>
<dbReference type="PRINTS" id="PR00081">
    <property type="entry name" value="GDHRDH"/>
</dbReference>
<comment type="similarity">
    <text evidence="1">Belongs to the short-chain dehydrogenases/reductases (SDR) family.</text>
</comment>
<dbReference type="GO" id="GO:0016491">
    <property type="term" value="F:oxidoreductase activity"/>
    <property type="evidence" value="ECO:0007669"/>
    <property type="project" value="UniProtKB-KW"/>
</dbReference>
<protein>
    <submittedName>
        <fullName evidence="3">Short-chain dehydrogenase</fullName>
    </submittedName>
</protein>
<dbReference type="Gene3D" id="3.40.50.720">
    <property type="entry name" value="NAD(P)-binding Rossmann-like Domain"/>
    <property type="match status" value="1"/>
</dbReference>
<dbReference type="RefSeq" id="WP_189050280.1">
    <property type="nucleotide sequence ID" value="NZ_BMNB01000048.1"/>
</dbReference>
<comment type="caution">
    <text evidence="3">The sequence shown here is derived from an EMBL/GenBank/DDBJ whole genome shotgun (WGS) entry which is preliminary data.</text>
</comment>
<dbReference type="Proteomes" id="UP000608890">
    <property type="component" value="Unassembled WGS sequence"/>
</dbReference>
<keyword evidence="4" id="KW-1185">Reference proteome</keyword>
<dbReference type="PANTHER" id="PTHR43477">
    <property type="entry name" value="DIHYDROANTICAPSIN 7-DEHYDROGENASE"/>
    <property type="match status" value="1"/>
</dbReference>
<proteinExistence type="inferred from homology"/>
<dbReference type="Pfam" id="PF13561">
    <property type="entry name" value="adh_short_C2"/>
    <property type="match status" value="1"/>
</dbReference>
<evidence type="ECO:0000313" key="4">
    <source>
        <dbReference type="Proteomes" id="UP000608890"/>
    </source>
</evidence>
<evidence type="ECO:0000256" key="1">
    <source>
        <dbReference type="ARBA" id="ARBA00006484"/>
    </source>
</evidence>
<dbReference type="InterPro" id="IPR002347">
    <property type="entry name" value="SDR_fam"/>
</dbReference>
<accession>A0A917U8T9</accession>
<dbReference type="InterPro" id="IPR036291">
    <property type="entry name" value="NAD(P)-bd_dom_sf"/>
</dbReference>
<gene>
    <name evidence="3" type="ORF">GCM10011608_59070</name>
</gene>
<dbReference type="AlphaFoldDB" id="A0A917U8T9"/>
<organism evidence="3 4">
    <name type="scientific">Micromonospora sonchi</name>
    <dbReference type="NCBI Taxonomy" id="1763543"/>
    <lineage>
        <taxon>Bacteria</taxon>
        <taxon>Bacillati</taxon>
        <taxon>Actinomycetota</taxon>
        <taxon>Actinomycetes</taxon>
        <taxon>Micromonosporales</taxon>
        <taxon>Micromonosporaceae</taxon>
        <taxon>Micromonospora</taxon>
    </lineage>
</organism>
<evidence type="ECO:0000256" key="2">
    <source>
        <dbReference type="ARBA" id="ARBA00023002"/>
    </source>
</evidence>
<dbReference type="PROSITE" id="PS00061">
    <property type="entry name" value="ADH_SHORT"/>
    <property type="match status" value="1"/>
</dbReference>
<dbReference type="CDD" id="cd05233">
    <property type="entry name" value="SDR_c"/>
    <property type="match status" value="1"/>
</dbReference>
<dbReference type="SUPFAM" id="SSF51735">
    <property type="entry name" value="NAD(P)-binding Rossmann-fold domains"/>
    <property type="match status" value="1"/>
</dbReference>
<sequence length="243" mass="24583">MSATVVVGGGGSGIGLAAAEAFAAQGDTVWIAGRREGHLRSVAGRLGPAVRPVVADLSTPKGAATVAAALGGCTVDVVIAAAGSTRAGRPRELADVADEWRHDFDNNVLTAVLLVEALRPRLARPGGRVIGISSIGAQLGSGYSGSYGGAKAALHAWVYWLAAELGSDGITANLVLPGYIPDTEFFGERANESFHAERVGRTLLGRAGTSAEVAQTIRFLASPGAGFITGQLLGVNGGTVLGR</sequence>